<sequence>MNVMVESTKESITTPRESTRQTLYREKKRTGHSHSIRAQSRQRKRVKWATSEVKESGGALKVKIWNTGSVDKGTETKNELGIGPEIVSEEGLEAVMQEEKPNRDARVITAQNKAGLLPAGGGGDHEKIEPCSVEHNLDTSESVTSPTPHSTNTDRVLMEESTSPLILRKSNANDSFKNLPDEGTQANIANEDEVSSPILAHYQVGSRPSDEHTIVINTTQEIPASVVDNSQVNSTTLGESDKELRECGGTDFLNTCCLSVSHEAPPSTVSNTFQLTTEVSECAEVTQQQPVSSQKLSKKEVISCGNIPDIRLMLNTTSQCQHQLLDVPSSQMLECSSSKAGNGTDVFCSETTTIHTSAKVTTDIATLDMRSQCTHIDSVKELQTGPADEERDTMQSIPREEMTSPVRSSSSITSVSTAYGGDMTSNEGMFTMTHTTKKKIVNGRSNESMDKGKEKYEEEREDEGMKRRKIGEGSDTPVDKGKKKNKEDIKTTNTIESQCYPSLLLSPLPYRIKKEANDSQTLSTKTLMLESASVVAASSECSAQSPLSAWKLTETAQHVSTQQITEVTPNLYTEISSSLSTQHQDTDKTQQHREEKTQAPHLPCQLYDTYSHTHLMSVLVNAGVATINSASCQQLTPVLKDKLTVEMVMAALNLQIFKESDVIEWICNTCQSRPTRTKRRFTVQFQKYRELYQYITSGSQVKENWAKFLGTFRYRLPHGDGLKLIFGTAVNFTRSTPAKKSSCVLSDKVNYSLLHEFHLYHLMQQNQTVALTPILLGKKSNASRQGRGMGDGGNYTRKKIVESEGGSMEKCENMKLSEEVMEKEEKKSGEEMEKWEKMVLGKERMEKCDKMEPGEERMEKEEMIELGEERIEENEEGENKFEIGRKGVEVKTEFALTSPTQPHPSHRQLPVPQERMPETSHNVESVSSDNWDQEYKQAEAETVGDDVECQLAGDRDGMGIQKAGGSDGMECQQVETGGYSNVESQQAVVGYGSVEKDRNTSNTITTLRNTIAANQEKITFLESQVKWKEKGINELMEVTKKMCSFESEVSILTKDLKEAQKEKKKWQLMADQLSCRVQVLEKSTRFTQRLERDLALNTRKLQEEEKMRQQVLTERNEEVKRLEEKLSQYAEWLNERDTEMRRLENKLHQYAEDVTDKECIIGELQVKMAQLLNSNNTSSSPTPVTSSLHITPPGCDSEEQGKYEIDYTGGGRHVDITWRYPANTCLVPSEELVPQHNTTVVHFSPQVLPTDTNTHGELCKGEKATVHGVKSSLRGETIGNSQDGPTGHTLGGLYFDSMDHQSFTSDMLKKDFSQDVSLTYWGRQETRQRGSIIFVGQEFCERSISMSLNCASSQSCEGPEYVTTEAGGKKRAVMGWSELDMPEGEMSTQGRKWESHVDDTVETGNEAVMEKPGIHAHERSLDRLWVRSGRAELSDESVTQAKLQRAKISLSEYQARQMTAGSVNYPERLESQQKRKCSDDNAITMNIAEKRKCLMYEGDTTALKGKVPRNMDYHECSSSSSTRIQFEGMQSSVNDYSIGQMVIENGGDYGTIHKRMFQESCQYYTHSRSEANESKIVWDASTTQEIITSLMQENRKLHNEKRDSDISLTTLENDQVRIGKLLDQHKSDLKQATTVREQLEAQLHQYNQTIMAHNVELEELKCALSEKQNEEKETRKEKDRLQEMVKEVESKCEGKNKALREVIKDKKKLMKKLECKMSTMNIQKKELLQLRTNVDVAEQKSQGNIDLITDLKNKVAHLENDLSKMWEEKKESSETLRERDQALTVLEGEVGELQNMLAEKVTKLQEKDQHITFLESGWKEQEAMCQQLHLDMEKLEETLAQQTEVESGHQSMIREKEKAVRSLKEAVSTSEDSLRKVEMMAKEDITSREKEISNLKKEVEVMKEKWQHAEKRILDINHELSTQRFLVAEIEMEQQRAKETAEMEWWMKQEELVNSLRDKEQQAQELQTELEQVNKTKLNLTIEIAEMQAARTLLREELRLRELPARAAFNLNQEVQMVRELYTCLDIEKQNAVTSNRAFIQEKARNRHLNRLLAHPKQNHTSVVEQGAQTSLSLQEINSQLENTNQMQEALLKEQTLSQNLSQQLGTSLVHMETLTTGLRQELEETCTGLEHQLAIASWVTEAYRNKQARLDQLLTLTVDHLQPSISPQSQE</sequence>
<dbReference type="PANTHER" id="PTHR23159">
    <property type="entry name" value="CENTROSOMAL PROTEIN 2"/>
    <property type="match status" value="1"/>
</dbReference>
<feature type="compositionally biased region" description="Low complexity" evidence="2">
    <location>
        <begin position="1175"/>
        <end position="1188"/>
    </location>
</feature>
<feature type="coiled-coil region" evidence="1">
    <location>
        <begin position="1885"/>
        <end position="1912"/>
    </location>
</feature>
<keyword evidence="4" id="KW-1185">Reference proteome</keyword>
<accession>A0AAE1PN35</accession>
<feature type="region of interest" description="Disordered" evidence="2">
    <location>
        <begin position="400"/>
        <end position="420"/>
    </location>
</feature>
<proteinExistence type="predicted"/>
<evidence type="ECO:0000256" key="1">
    <source>
        <dbReference type="SAM" id="Coils"/>
    </source>
</evidence>
<name>A0AAE1PN35_9EUCA</name>
<evidence type="ECO:0000313" key="3">
    <source>
        <dbReference type="EMBL" id="KAK4311700.1"/>
    </source>
</evidence>
<feature type="compositionally biased region" description="Low complexity" evidence="2">
    <location>
        <begin position="403"/>
        <end position="417"/>
    </location>
</feature>
<feature type="region of interest" description="Disordered" evidence="2">
    <location>
        <begin position="577"/>
        <end position="598"/>
    </location>
</feature>
<dbReference type="EMBL" id="JAWZYT010001491">
    <property type="protein sequence ID" value="KAK4311700.1"/>
    <property type="molecule type" value="Genomic_DNA"/>
</dbReference>
<feature type="region of interest" description="Disordered" evidence="2">
    <location>
        <begin position="137"/>
        <end position="156"/>
    </location>
</feature>
<comment type="caution">
    <text evidence="3">The sequence shown here is derived from an EMBL/GenBank/DDBJ whole genome shotgun (WGS) entry which is preliminary data.</text>
</comment>
<feature type="coiled-coil region" evidence="1">
    <location>
        <begin position="1949"/>
        <end position="1990"/>
    </location>
</feature>
<feature type="compositionally biased region" description="Basic and acidic residues" evidence="2">
    <location>
        <begin position="447"/>
        <end position="458"/>
    </location>
</feature>
<organism evidence="3 4">
    <name type="scientific">Petrolisthes manimaculis</name>
    <dbReference type="NCBI Taxonomy" id="1843537"/>
    <lineage>
        <taxon>Eukaryota</taxon>
        <taxon>Metazoa</taxon>
        <taxon>Ecdysozoa</taxon>
        <taxon>Arthropoda</taxon>
        <taxon>Crustacea</taxon>
        <taxon>Multicrustacea</taxon>
        <taxon>Malacostraca</taxon>
        <taxon>Eumalacostraca</taxon>
        <taxon>Eucarida</taxon>
        <taxon>Decapoda</taxon>
        <taxon>Pleocyemata</taxon>
        <taxon>Anomura</taxon>
        <taxon>Galatheoidea</taxon>
        <taxon>Porcellanidae</taxon>
        <taxon>Petrolisthes</taxon>
    </lineage>
</organism>
<feature type="coiled-coil region" evidence="1">
    <location>
        <begin position="1622"/>
        <end position="1740"/>
    </location>
</feature>
<keyword evidence="1" id="KW-0175">Coiled coil</keyword>
<feature type="region of interest" description="Disordered" evidence="2">
    <location>
        <begin position="1175"/>
        <end position="1199"/>
    </location>
</feature>
<feature type="compositionally biased region" description="Basic residues" evidence="2">
    <location>
        <begin position="26"/>
        <end position="44"/>
    </location>
</feature>
<protein>
    <submittedName>
        <fullName evidence="3">Uncharacterized protein</fullName>
    </submittedName>
</protein>
<feature type="compositionally biased region" description="Basic and acidic residues" evidence="2">
    <location>
        <begin position="477"/>
        <end position="488"/>
    </location>
</feature>
<dbReference type="PANTHER" id="PTHR23159:SF31">
    <property type="entry name" value="CENTROSOME-ASSOCIATED PROTEIN CEP250 ISOFORM X1"/>
    <property type="match status" value="1"/>
</dbReference>
<evidence type="ECO:0000313" key="4">
    <source>
        <dbReference type="Proteomes" id="UP001292094"/>
    </source>
</evidence>
<feature type="region of interest" description="Disordered" evidence="2">
    <location>
        <begin position="442"/>
        <end position="488"/>
    </location>
</feature>
<gene>
    <name evidence="3" type="ORF">Pmani_016832</name>
</gene>
<evidence type="ECO:0000256" key="2">
    <source>
        <dbReference type="SAM" id="MobiDB-lite"/>
    </source>
</evidence>
<feature type="coiled-coil region" evidence="1">
    <location>
        <begin position="1133"/>
        <end position="1160"/>
    </location>
</feature>
<feature type="compositionally biased region" description="Polar residues" evidence="2">
    <location>
        <begin position="139"/>
        <end position="156"/>
    </location>
</feature>
<feature type="coiled-coil region" evidence="1">
    <location>
        <begin position="1818"/>
        <end position="1845"/>
    </location>
</feature>
<feature type="compositionally biased region" description="Basic and acidic residues" evidence="2">
    <location>
        <begin position="584"/>
        <end position="598"/>
    </location>
</feature>
<feature type="region of interest" description="Disordered" evidence="2">
    <location>
        <begin position="1"/>
        <end position="44"/>
    </location>
</feature>
<feature type="coiled-coil region" evidence="1">
    <location>
        <begin position="1049"/>
        <end position="1107"/>
    </location>
</feature>
<dbReference type="Proteomes" id="UP001292094">
    <property type="component" value="Unassembled WGS sequence"/>
</dbReference>
<reference evidence="3" key="1">
    <citation type="submission" date="2023-11" db="EMBL/GenBank/DDBJ databases">
        <title>Genome assemblies of two species of porcelain crab, Petrolisthes cinctipes and Petrolisthes manimaculis (Anomura: Porcellanidae).</title>
        <authorList>
            <person name="Angst P."/>
        </authorList>
    </citation>
    <scope>NUCLEOTIDE SEQUENCE</scope>
    <source>
        <strain evidence="3">PB745_02</strain>
        <tissue evidence="3">Gill</tissue>
    </source>
</reference>